<keyword evidence="10" id="KW-0233">DNA recombination</keyword>
<dbReference type="Gene3D" id="3.90.198.10">
    <property type="entry name" value="Replication Fork Single-Stranded Dna Binding Protein"/>
    <property type="match status" value="1"/>
</dbReference>
<feature type="region of interest" description="Disordered" evidence="11">
    <location>
        <begin position="1"/>
        <end position="26"/>
    </location>
</feature>
<keyword evidence="14" id="KW-1185">Reference proteome</keyword>
<comment type="function">
    <text evidence="10">Single-stranded DNA-binding protein that participates in viral DNA replication, recombination, and repair. Coats the lagging-strand ssDNA as the replication fork advances. Stimulates the activities of viral DNA polymerase and the replicative helicase, probably via its interaction with the helicase assembly factor. Together with the replicative helicase and the helicase assembly factor, promotes pairing of two homologous DNA molecules containing complementary single-stranded regions and mediates homologous DNA strand exchange. Promotes also the formation of joint molecules. mRNA specific autogenous translational repressor.</text>
</comment>
<keyword evidence="7 10" id="KW-1194">Viral DNA replication</keyword>
<dbReference type="GO" id="GO:0046872">
    <property type="term" value="F:metal ion binding"/>
    <property type="evidence" value="ECO:0007669"/>
    <property type="project" value="UniProtKB-UniRule"/>
</dbReference>
<proteinExistence type="inferred from homology"/>
<evidence type="ECO:0000256" key="1">
    <source>
        <dbReference type="ARBA" id="ARBA00018590"/>
    </source>
</evidence>
<keyword evidence="2 10" id="KW-0678">Repressor</keyword>
<dbReference type="GO" id="GO:0006281">
    <property type="term" value="P:DNA repair"/>
    <property type="evidence" value="ECO:0007669"/>
    <property type="project" value="UniProtKB-UniRule"/>
</dbReference>
<keyword evidence="8 10" id="KW-0238">DNA-binding</keyword>
<dbReference type="HAMAP" id="MF_04152">
    <property type="entry name" value="SSB_T4"/>
    <property type="match status" value="1"/>
</dbReference>
<evidence type="ECO:0000256" key="6">
    <source>
        <dbReference type="ARBA" id="ARBA00022833"/>
    </source>
</evidence>
<evidence type="ECO:0000256" key="2">
    <source>
        <dbReference type="ARBA" id="ARBA00022491"/>
    </source>
</evidence>
<dbReference type="OrthoDB" id="3870at10239"/>
<name>A0A0D4DC17_9CAUD</name>
<organism evidence="13 14">
    <name type="scientific">Vibrio phage ValKK3</name>
    <dbReference type="NCBI Taxonomy" id="1610855"/>
    <lineage>
        <taxon>Viruses</taxon>
        <taxon>Duplodnaviria</taxon>
        <taxon>Heunggongvirae</taxon>
        <taxon>Uroviricota</taxon>
        <taxon>Caudoviricetes</taxon>
        <taxon>Pantevenvirales</taxon>
        <taxon>Straboviridae</taxon>
        <taxon>Schizotequatrovirus</taxon>
        <taxon>Schizotequatrovirus valkk3</taxon>
    </lineage>
</organism>
<reference evidence="13 14" key="1">
    <citation type="journal article" date="2016" name="Genom Data">
        <title>Complete genome sequence of a giant Vibrio phage ValKK3 infecting Vibrio alginolyticus.</title>
        <authorList>
            <person name="Lal T.M."/>
            <person name="Sano M."/>
            <person name="Hatai K."/>
            <person name="Ransangan J."/>
        </authorList>
    </citation>
    <scope>NUCLEOTIDE SEQUENCE [LARGE SCALE GENOMIC DNA]</scope>
</reference>
<feature type="region of interest" description="Disordered" evidence="11">
    <location>
        <begin position="258"/>
        <end position="293"/>
    </location>
</feature>
<comment type="domain">
    <text evidence="10">The acidic C-terminus is involved in modulating the ssDNA binding properties. The N-terminus LAST motif is involved in the cooperative binding of the protein to single-stranded nucleic acids.</text>
</comment>
<evidence type="ECO:0000259" key="12">
    <source>
        <dbReference type="Pfam" id="PF08804"/>
    </source>
</evidence>
<feature type="binding site" evidence="10">
    <location>
        <position position="88"/>
    </location>
    <ligand>
        <name>Zn(2+)</name>
        <dbReference type="ChEBI" id="CHEBI:29105"/>
    </ligand>
</feature>
<dbReference type="Pfam" id="PF08804">
    <property type="entry name" value="gp32"/>
    <property type="match status" value="1"/>
</dbReference>
<dbReference type="RefSeq" id="YP_009201360.1">
    <property type="nucleotide sequence ID" value="NC_028829.1"/>
</dbReference>
<keyword evidence="3" id="KW-0235">DNA replication</keyword>
<feature type="binding site" evidence="10">
    <location>
        <position position="64"/>
    </location>
    <ligand>
        <name>Zn(2+)</name>
        <dbReference type="ChEBI" id="CHEBI:29105"/>
    </ligand>
</feature>
<keyword evidence="5" id="KW-0227">DNA damage</keyword>
<comment type="similarity">
    <text evidence="10">Belongs to the Tequatrovirus single-stranded DNA-binding protein family.</text>
</comment>
<dbReference type="Proteomes" id="UP000202888">
    <property type="component" value="Segment"/>
</dbReference>
<dbReference type="SUPFAM" id="SSF50249">
    <property type="entry name" value="Nucleic acid-binding proteins"/>
    <property type="match status" value="1"/>
</dbReference>
<evidence type="ECO:0000313" key="13">
    <source>
        <dbReference type="EMBL" id="AJT61098.1"/>
    </source>
</evidence>
<dbReference type="KEGG" id="vg:26628583"/>
<dbReference type="GO" id="GO:0039686">
    <property type="term" value="P:bidirectional double-stranded viral DNA replication"/>
    <property type="evidence" value="ECO:0007669"/>
    <property type="project" value="UniProtKB-UniRule"/>
</dbReference>
<dbReference type="InterPro" id="IPR012340">
    <property type="entry name" value="NA-bd_OB-fold"/>
</dbReference>
<dbReference type="GO" id="GO:0003697">
    <property type="term" value="F:single-stranded DNA binding"/>
    <property type="evidence" value="ECO:0007669"/>
    <property type="project" value="UniProtKB-UniRule"/>
</dbReference>
<dbReference type="GeneID" id="26628583"/>
<evidence type="ECO:0000256" key="9">
    <source>
        <dbReference type="ARBA" id="ARBA00023204"/>
    </source>
</evidence>
<keyword evidence="9 10" id="KW-0234">DNA repair</keyword>
<feature type="binding site" evidence="10">
    <location>
        <position position="85"/>
    </location>
    <ligand>
        <name>Zn(2+)</name>
        <dbReference type="ChEBI" id="CHEBI:29105"/>
    </ligand>
</feature>
<evidence type="ECO:0000256" key="8">
    <source>
        <dbReference type="ARBA" id="ARBA00023125"/>
    </source>
</evidence>
<dbReference type="EMBL" id="KP671755">
    <property type="protein sequence ID" value="AJT61098.1"/>
    <property type="molecule type" value="Genomic_DNA"/>
</dbReference>
<evidence type="ECO:0000256" key="5">
    <source>
        <dbReference type="ARBA" id="ARBA00022763"/>
    </source>
</evidence>
<dbReference type="InterPro" id="IPR046395">
    <property type="entry name" value="SSB_T4"/>
</dbReference>
<feature type="region of interest" description="LAST" evidence="10">
    <location>
        <begin position="5"/>
        <end position="9"/>
    </location>
</feature>
<dbReference type="InterPro" id="IPR012339">
    <property type="entry name" value="Phage_T4_Gp32_ssDNA-bd"/>
</dbReference>
<comment type="domain">
    <text evidence="10">The acidic C-terminus is involved in modulating the ssDNA binding properties. The N-terminus LAST motif is involved in the cooperative binding of the protein to ssDNA.</text>
</comment>
<dbReference type="InterPro" id="IPR044947">
    <property type="entry name" value="Phage_T4_Gp32_ssDNA-bd_sf"/>
</dbReference>
<keyword evidence="4 10" id="KW-0479">Metal-binding</keyword>
<comment type="subunit">
    <text evidence="10">Homodimer in the absence of DNA, monomer when binding DNA. Interacts with the DNA helicase assembly protein; a ternary complex between the helicase assembly protein, the single-stranded DNA-binding protein and ssDNA is an obligatory intermediate in the helicase loading mechanism. Part of the replicase complex that includes the DNA polymerase, the polymerase clamp, the clamp loader complex, the single-stranded DNA binding protein, the primase, the replicative helicase and the helicase assembly factor. Interacts (via C-terminus) with the viral SF1 dDA helicase. Interacts with the viral SF2 UvsW repair helicase.</text>
</comment>
<evidence type="ECO:0000256" key="7">
    <source>
        <dbReference type="ARBA" id="ARBA00023109"/>
    </source>
</evidence>
<evidence type="ECO:0000256" key="10">
    <source>
        <dbReference type="HAMAP-Rule" id="MF_04152"/>
    </source>
</evidence>
<feature type="binding site" evidence="10">
    <location>
        <position position="77"/>
    </location>
    <ligand>
        <name>Zn(2+)</name>
        <dbReference type="ChEBI" id="CHEBI:29105"/>
    </ligand>
</feature>
<dbReference type="GO" id="GO:0006260">
    <property type="term" value="P:DNA replication"/>
    <property type="evidence" value="ECO:0007669"/>
    <property type="project" value="UniProtKB-KW"/>
</dbReference>
<evidence type="ECO:0000256" key="3">
    <source>
        <dbReference type="ARBA" id="ARBA00022705"/>
    </source>
</evidence>
<evidence type="ECO:0000313" key="14">
    <source>
        <dbReference type="Proteomes" id="UP000202888"/>
    </source>
</evidence>
<keyword evidence="6 10" id="KW-0862">Zinc</keyword>
<evidence type="ECO:0000256" key="11">
    <source>
        <dbReference type="SAM" id="MobiDB-lite"/>
    </source>
</evidence>
<accession>A0A0D4DC17</accession>
<feature type="domain" description="Bacteriophage T4 Gp32 single-stranded DNA-binding" evidence="12">
    <location>
        <begin position="39"/>
        <end position="238"/>
    </location>
</feature>
<sequence>MSMFKRKSPAKLQEKLEQMSSKKSFDNADEWKLSTDKLGNGSAVIRFLPAKGEDDLPFVKIFTHGFKENGNWYIENCPSTIDLPCPCCQANGELWKTENEDNQNIARKRKRTLSYWANIVVIKDEAAPENEGKVFKYRFGKKILDKITQAAQADEDLGVPGMDVTCVFDGANFSLKAKKVSGFPNYDDSKFGPSTELYGGDEAKLKEVWDQMHDLNAIIAPSAFKSEADLQKRFLQVTGAAQSKASTAAQNLEAQLNTGAPAQANAPRTVAKPSATIDTDDTPASQEAVTDSVDDELDALLADLELDE</sequence>
<evidence type="ECO:0000256" key="4">
    <source>
        <dbReference type="ARBA" id="ARBA00022723"/>
    </source>
</evidence>
<protein>
    <recommendedName>
        <fullName evidence="1 10">Single-stranded DNA-binding protein</fullName>
        <shortName evidence="10">SSB protein</shortName>
    </recommendedName>
    <alternativeName>
        <fullName evidence="10">Helix-destabilizing protein</fullName>
    </alternativeName>
</protein>
<dbReference type="GO" id="GO:0006310">
    <property type="term" value="P:DNA recombination"/>
    <property type="evidence" value="ECO:0007669"/>
    <property type="project" value="UniProtKB-UniRule"/>
</dbReference>